<feature type="non-terminal residue" evidence="1">
    <location>
        <position position="1"/>
    </location>
</feature>
<organism evidence="1 2">
    <name type="scientific">Adineta steineri</name>
    <dbReference type="NCBI Taxonomy" id="433720"/>
    <lineage>
        <taxon>Eukaryota</taxon>
        <taxon>Metazoa</taxon>
        <taxon>Spiralia</taxon>
        <taxon>Gnathifera</taxon>
        <taxon>Rotifera</taxon>
        <taxon>Eurotatoria</taxon>
        <taxon>Bdelloidea</taxon>
        <taxon>Adinetida</taxon>
        <taxon>Adinetidae</taxon>
        <taxon>Adineta</taxon>
    </lineage>
</organism>
<comment type="caution">
    <text evidence="1">The sequence shown here is derived from an EMBL/GenBank/DDBJ whole genome shotgun (WGS) entry which is preliminary data.</text>
</comment>
<evidence type="ECO:0000313" key="2">
    <source>
        <dbReference type="Proteomes" id="UP000663881"/>
    </source>
</evidence>
<reference evidence="1" key="1">
    <citation type="submission" date="2021-02" db="EMBL/GenBank/DDBJ databases">
        <authorList>
            <person name="Nowell W R."/>
        </authorList>
    </citation>
    <scope>NUCLEOTIDE SEQUENCE</scope>
</reference>
<name>A0A820F6I6_9BILA</name>
<accession>A0A820F6I6</accession>
<evidence type="ECO:0000313" key="1">
    <source>
        <dbReference type="EMBL" id="CAF4259915.1"/>
    </source>
</evidence>
<gene>
    <name evidence="1" type="ORF">OKA104_LOCUS44069</name>
</gene>
<proteinExistence type="predicted"/>
<dbReference type="AlphaFoldDB" id="A0A820F6I6"/>
<sequence length="28" mass="2954">CFGVSASALVALCFHLKQKGSTVDMVKL</sequence>
<dbReference type="EMBL" id="CAJOAY010013026">
    <property type="protein sequence ID" value="CAF4259915.1"/>
    <property type="molecule type" value="Genomic_DNA"/>
</dbReference>
<dbReference type="Proteomes" id="UP000663881">
    <property type="component" value="Unassembled WGS sequence"/>
</dbReference>
<protein>
    <submittedName>
        <fullName evidence="1">Uncharacterized protein</fullName>
    </submittedName>
</protein>